<organism evidence="1 2">
    <name type="scientific">Araneus ventricosus</name>
    <name type="common">Orbweaver spider</name>
    <name type="synonym">Epeira ventricosa</name>
    <dbReference type="NCBI Taxonomy" id="182803"/>
    <lineage>
        <taxon>Eukaryota</taxon>
        <taxon>Metazoa</taxon>
        <taxon>Ecdysozoa</taxon>
        <taxon>Arthropoda</taxon>
        <taxon>Chelicerata</taxon>
        <taxon>Arachnida</taxon>
        <taxon>Araneae</taxon>
        <taxon>Araneomorphae</taxon>
        <taxon>Entelegynae</taxon>
        <taxon>Araneoidea</taxon>
        <taxon>Araneidae</taxon>
        <taxon>Araneus</taxon>
    </lineage>
</organism>
<accession>A0A4Y2C209</accession>
<keyword evidence="2" id="KW-1185">Reference proteome</keyword>
<gene>
    <name evidence="1" type="ORF">AVEN_187761_1</name>
</gene>
<dbReference type="AlphaFoldDB" id="A0A4Y2C209"/>
<proteinExistence type="predicted"/>
<name>A0A4Y2C209_ARAVE</name>
<comment type="caution">
    <text evidence="1">The sequence shown here is derived from an EMBL/GenBank/DDBJ whole genome shotgun (WGS) entry which is preliminary data.</text>
</comment>
<sequence>MLRSGIPEVLFSSIKEDDPYRASKLFQIERWCYANWDLHKRSGKKGRNLLAKVLSSEDCWKEVDSLDVKLDRHMVGKRLIAPDSGNLFDKYNIACRCCLGDIIALFEGKKSLSAQGKSSLLEYNYLVKCLTGDP</sequence>
<evidence type="ECO:0000313" key="1">
    <source>
        <dbReference type="EMBL" id="GBL98432.1"/>
    </source>
</evidence>
<evidence type="ECO:0000313" key="2">
    <source>
        <dbReference type="Proteomes" id="UP000499080"/>
    </source>
</evidence>
<dbReference type="OrthoDB" id="8182004at2759"/>
<dbReference type="EMBL" id="BGPR01000139">
    <property type="protein sequence ID" value="GBL98432.1"/>
    <property type="molecule type" value="Genomic_DNA"/>
</dbReference>
<dbReference type="Proteomes" id="UP000499080">
    <property type="component" value="Unassembled WGS sequence"/>
</dbReference>
<reference evidence="1 2" key="1">
    <citation type="journal article" date="2019" name="Sci. Rep.">
        <title>Orb-weaving spider Araneus ventricosus genome elucidates the spidroin gene catalogue.</title>
        <authorList>
            <person name="Kono N."/>
            <person name="Nakamura H."/>
            <person name="Ohtoshi R."/>
            <person name="Moran D.A.P."/>
            <person name="Shinohara A."/>
            <person name="Yoshida Y."/>
            <person name="Fujiwara M."/>
            <person name="Mori M."/>
            <person name="Tomita M."/>
            <person name="Arakawa K."/>
        </authorList>
    </citation>
    <scope>NUCLEOTIDE SEQUENCE [LARGE SCALE GENOMIC DNA]</scope>
</reference>
<protein>
    <submittedName>
        <fullName evidence="1">Uncharacterized protein</fullName>
    </submittedName>
</protein>